<protein>
    <submittedName>
        <fullName evidence="1">Uncharacterized protein</fullName>
    </submittedName>
</protein>
<evidence type="ECO:0000313" key="1">
    <source>
        <dbReference type="EMBL" id="MBE6511909.1"/>
    </source>
</evidence>
<name>A0A8T3VW83_METOL</name>
<proteinExistence type="predicted"/>
<dbReference type="Pfam" id="PF18933">
    <property type="entry name" value="PsbP_2"/>
    <property type="match status" value="1"/>
</dbReference>
<dbReference type="Gene3D" id="3.40.1000.10">
    <property type="entry name" value="Mog1/PsbP, alpha/beta/alpha sandwich"/>
    <property type="match status" value="1"/>
</dbReference>
<dbReference type="Proteomes" id="UP000732619">
    <property type="component" value="Unassembled WGS sequence"/>
</dbReference>
<reference evidence="1" key="1">
    <citation type="submission" date="2019-04" db="EMBL/GenBank/DDBJ databases">
        <title>Evolution of Biomass-Degrading Anaerobic Consortia Revealed by Metagenomics.</title>
        <authorList>
            <person name="Peng X."/>
        </authorList>
    </citation>
    <scope>NUCLEOTIDE SEQUENCE</scope>
    <source>
        <strain evidence="1">SIG14</strain>
    </source>
</reference>
<sequence length="182" mass="19917">MKKIIGIGLVLIILIVGVSFFINNPISTDNEDDLSKQSVEYSENGISLSMPGNWVSAKSNSNETVLAIADPDAKDSAGFNSINVNIEKKSNARSLQSEFTSNYNTLARNSDFNILFMGNVSFNDQGAMEADYTSVANNQTKQHKAIWIPKGSDIYVILCSAPESEFDNMVGTFDFIINSVKL</sequence>
<dbReference type="EMBL" id="SUTG01000005">
    <property type="protein sequence ID" value="MBE6511909.1"/>
    <property type="molecule type" value="Genomic_DNA"/>
</dbReference>
<evidence type="ECO:0000313" key="2">
    <source>
        <dbReference type="Proteomes" id="UP000732619"/>
    </source>
</evidence>
<accession>A0A8T3VW83</accession>
<comment type="caution">
    <text evidence="1">The sequence shown here is derived from an EMBL/GenBank/DDBJ whole genome shotgun (WGS) entry which is preliminary data.</text>
</comment>
<dbReference type="AlphaFoldDB" id="A0A8T3VW83"/>
<gene>
    <name evidence="1" type="ORF">E7Z75_01990</name>
</gene>
<organism evidence="1 2">
    <name type="scientific">Methanobrevibacter olleyae</name>
    <dbReference type="NCBI Taxonomy" id="294671"/>
    <lineage>
        <taxon>Archaea</taxon>
        <taxon>Methanobacteriati</taxon>
        <taxon>Methanobacteriota</taxon>
        <taxon>Methanomada group</taxon>
        <taxon>Methanobacteria</taxon>
        <taxon>Methanobacteriales</taxon>
        <taxon>Methanobacteriaceae</taxon>
        <taxon>Methanobrevibacter</taxon>
    </lineage>
</organism>